<dbReference type="AlphaFoldDB" id="A0A1H3HIZ7"/>
<feature type="transmembrane region" description="Helical" evidence="1">
    <location>
        <begin position="114"/>
        <end position="134"/>
    </location>
</feature>
<sequence>MPPMLKFVTGLLMYSFIFPRAYVAVVPKGIKWIKDHFYDEIPKDVKWARGYQKFLLGLLFFLEVFLQSSWSAWVAYRILEYSMKAESYKWGYFLIGAICGEAALGYIARKEENVDLWVALRSIIPMGLLIEFVINPRFLDTLFGWLVNISL</sequence>
<reference evidence="3" key="1">
    <citation type="submission" date="2016-10" db="EMBL/GenBank/DDBJ databases">
        <authorList>
            <person name="Varghese N."/>
            <person name="Submissions S."/>
        </authorList>
    </citation>
    <scope>NUCLEOTIDE SEQUENCE [LARGE SCALE GENOMIC DNA]</scope>
    <source>
        <strain evidence="3">DSM 13490</strain>
    </source>
</reference>
<accession>A0A1H3HIZ7</accession>
<gene>
    <name evidence="2" type="ORF">SAMN03080603_01959</name>
</gene>
<keyword evidence="1" id="KW-0472">Membrane</keyword>
<dbReference type="EMBL" id="FNPD01000017">
    <property type="protein sequence ID" value="SDY15523.1"/>
    <property type="molecule type" value="Genomic_DNA"/>
</dbReference>
<organism evidence="2 3">
    <name type="scientific">Acetomicrobium thermoterrenum DSM 13490</name>
    <dbReference type="NCBI Taxonomy" id="1120987"/>
    <lineage>
        <taxon>Bacteria</taxon>
        <taxon>Thermotogati</taxon>
        <taxon>Synergistota</taxon>
        <taxon>Synergistia</taxon>
        <taxon>Synergistales</taxon>
        <taxon>Acetomicrobiaceae</taxon>
        <taxon>Acetomicrobium</taxon>
    </lineage>
</organism>
<proteinExistence type="predicted"/>
<feature type="transmembrane region" description="Helical" evidence="1">
    <location>
        <begin position="54"/>
        <end position="78"/>
    </location>
</feature>
<protein>
    <submittedName>
        <fullName evidence="2">Uncharacterized protein</fullName>
    </submittedName>
</protein>
<evidence type="ECO:0000313" key="2">
    <source>
        <dbReference type="EMBL" id="SDY15523.1"/>
    </source>
</evidence>
<feature type="transmembrane region" description="Helical" evidence="1">
    <location>
        <begin position="90"/>
        <end position="108"/>
    </location>
</feature>
<keyword evidence="1" id="KW-1133">Transmembrane helix</keyword>
<name>A0A1H3HIZ7_9BACT</name>
<dbReference type="Proteomes" id="UP000199266">
    <property type="component" value="Unassembled WGS sequence"/>
</dbReference>
<keyword evidence="3" id="KW-1185">Reference proteome</keyword>
<keyword evidence="1" id="KW-0812">Transmembrane</keyword>
<evidence type="ECO:0000256" key="1">
    <source>
        <dbReference type="SAM" id="Phobius"/>
    </source>
</evidence>
<evidence type="ECO:0000313" key="3">
    <source>
        <dbReference type="Proteomes" id="UP000199266"/>
    </source>
</evidence>